<evidence type="ECO:0000256" key="1">
    <source>
        <dbReference type="SAM" id="MobiDB-lite"/>
    </source>
</evidence>
<feature type="region of interest" description="Disordered" evidence="1">
    <location>
        <begin position="126"/>
        <end position="155"/>
    </location>
</feature>
<reference evidence="2 3" key="1">
    <citation type="journal article" date="2016" name="Sci. Rep.">
        <title>The Dendrobium catenatum Lindl. genome sequence provides insights into polysaccharide synthase, floral development and adaptive evolution.</title>
        <authorList>
            <person name="Zhang G.Q."/>
            <person name="Xu Q."/>
            <person name="Bian C."/>
            <person name="Tsai W.C."/>
            <person name="Yeh C.M."/>
            <person name="Liu K.W."/>
            <person name="Yoshida K."/>
            <person name="Zhang L.S."/>
            <person name="Chang S.B."/>
            <person name="Chen F."/>
            <person name="Shi Y."/>
            <person name="Su Y.Y."/>
            <person name="Zhang Y.Q."/>
            <person name="Chen L.J."/>
            <person name="Yin Y."/>
            <person name="Lin M."/>
            <person name="Huang H."/>
            <person name="Deng H."/>
            <person name="Wang Z.W."/>
            <person name="Zhu S.L."/>
            <person name="Zhao X."/>
            <person name="Deng C."/>
            <person name="Niu S.C."/>
            <person name="Huang J."/>
            <person name="Wang M."/>
            <person name="Liu G.H."/>
            <person name="Yang H.J."/>
            <person name="Xiao X.J."/>
            <person name="Hsiao Y.Y."/>
            <person name="Wu W.L."/>
            <person name="Chen Y.Y."/>
            <person name="Mitsuda N."/>
            <person name="Ohme-Takagi M."/>
            <person name="Luo Y.B."/>
            <person name="Van de Peer Y."/>
            <person name="Liu Z.J."/>
        </authorList>
    </citation>
    <scope>NUCLEOTIDE SEQUENCE [LARGE SCALE GENOMIC DNA]</scope>
    <source>
        <tissue evidence="2">The whole plant</tissue>
    </source>
</reference>
<keyword evidence="3" id="KW-1185">Reference proteome</keyword>
<accession>A0A2I0VL44</accession>
<reference evidence="2 3" key="2">
    <citation type="journal article" date="2017" name="Nature">
        <title>The Apostasia genome and the evolution of orchids.</title>
        <authorList>
            <person name="Zhang G.Q."/>
            <person name="Liu K.W."/>
            <person name="Li Z."/>
            <person name="Lohaus R."/>
            <person name="Hsiao Y.Y."/>
            <person name="Niu S.C."/>
            <person name="Wang J.Y."/>
            <person name="Lin Y.C."/>
            <person name="Xu Q."/>
            <person name="Chen L.J."/>
            <person name="Yoshida K."/>
            <person name="Fujiwara S."/>
            <person name="Wang Z.W."/>
            <person name="Zhang Y.Q."/>
            <person name="Mitsuda N."/>
            <person name="Wang M."/>
            <person name="Liu G.H."/>
            <person name="Pecoraro L."/>
            <person name="Huang H.X."/>
            <person name="Xiao X.J."/>
            <person name="Lin M."/>
            <person name="Wu X.Y."/>
            <person name="Wu W.L."/>
            <person name="Chen Y.Y."/>
            <person name="Chang S.B."/>
            <person name="Sakamoto S."/>
            <person name="Ohme-Takagi M."/>
            <person name="Yagi M."/>
            <person name="Zeng S.J."/>
            <person name="Shen C.Y."/>
            <person name="Yeh C.M."/>
            <person name="Luo Y.B."/>
            <person name="Tsai W.C."/>
            <person name="Van de Peer Y."/>
            <person name="Liu Z.J."/>
        </authorList>
    </citation>
    <scope>NUCLEOTIDE SEQUENCE [LARGE SCALE GENOMIC DNA]</scope>
    <source>
        <tissue evidence="2">The whole plant</tissue>
    </source>
</reference>
<gene>
    <name evidence="2" type="ORF">MA16_Dca008027</name>
</gene>
<dbReference type="Proteomes" id="UP000233837">
    <property type="component" value="Unassembled WGS sequence"/>
</dbReference>
<organism evidence="2 3">
    <name type="scientific">Dendrobium catenatum</name>
    <dbReference type="NCBI Taxonomy" id="906689"/>
    <lineage>
        <taxon>Eukaryota</taxon>
        <taxon>Viridiplantae</taxon>
        <taxon>Streptophyta</taxon>
        <taxon>Embryophyta</taxon>
        <taxon>Tracheophyta</taxon>
        <taxon>Spermatophyta</taxon>
        <taxon>Magnoliopsida</taxon>
        <taxon>Liliopsida</taxon>
        <taxon>Asparagales</taxon>
        <taxon>Orchidaceae</taxon>
        <taxon>Epidendroideae</taxon>
        <taxon>Malaxideae</taxon>
        <taxon>Dendrobiinae</taxon>
        <taxon>Dendrobium</taxon>
    </lineage>
</organism>
<evidence type="ECO:0000313" key="3">
    <source>
        <dbReference type="Proteomes" id="UP000233837"/>
    </source>
</evidence>
<name>A0A2I0VL44_9ASPA</name>
<evidence type="ECO:0000313" key="2">
    <source>
        <dbReference type="EMBL" id="PKU64121.1"/>
    </source>
</evidence>
<dbReference type="AlphaFoldDB" id="A0A2I0VL44"/>
<dbReference type="EMBL" id="KZ503438">
    <property type="protein sequence ID" value="PKU64121.1"/>
    <property type="molecule type" value="Genomic_DNA"/>
</dbReference>
<sequence length="171" mass="19531">MILVKNIFELRANTLCRALHLRSSFVYYVTKTTLISANAVFPRDIPACVERCSKSKLVLSITRHSFKTIVSDPDSVLHSLTRRWRSSGFVWSQREIGEGGVWSKFGLERRSEEQGVVWVAKSEREEFGGTGCRAEQSSGSVCVESEEEGSSEQRRRLERYRERAVRARALE</sequence>
<protein>
    <submittedName>
        <fullName evidence="2">Uncharacterized protein</fullName>
    </submittedName>
</protein>
<proteinExistence type="predicted"/>